<evidence type="ECO:0000256" key="1">
    <source>
        <dbReference type="SAM" id="Phobius"/>
    </source>
</evidence>
<comment type="caution">
    <text evidence="2">The sequence shown here is derived from an EMBL/GenBank/DDBJ whole genome shotgun (WGS) entry which is preliminary data.</text>
</comment>
<keyword evidence="1" id="KW-0472">Membrane</keyword>
<organism evidence="2">
    <name type="scientific">mine drainage metagenome</name>
    <dbReference type="NCBI Taxonomy" id="410659"/>
    <lineage>
        <taxon>unclassified sequences</taxon>
        <taxon>metagenomes</taxon>
        <taxon>ecological metagenomes</taxon>
    </lineage>
</organism>
<reference evidence="2" key="1">
    <citation type="submission" date="2009-10" db="EMBL/GenBank/DDBJ databases">
        <title>Diversity of trophic interactions inside an arsenic-rich microbial ecosystem.</title>
        <authorList>
            <person name="Bertin P.N."/>
            <person name="Heinrich-Salmeron A."/>
            <person name="Pelletier E."/>
            <person name="Goulhen-Chollet F."/>
            <person name="Arsene-Ploetze F."/>
            <person name="Gallien S."/>
            <person name="Calteau A."/>
            <person name="Vallenet D."/>
            <person name="Casiot C."/>
            <person name="Chane-Woon-Ming B."/>
            <person name="Giloteaux L."/>
            <person name="Barakat M."/>
            <person name="Bonnefoy V."/>
            <person name="Bruneel O."/>
            <person name="Chandler M."/>
            <person name="Cleiss J."/>
            <person name="Duran R."/>
            <person name="Elbaz-Poulichet F."/>
            <person name="Fonknechten N."/>
            <person name="Lauga B."/>
            <person name="Mornico D."/>
            <person name="Ortet P."/>
            <person name="Schaeffer C."/>
            <person name="Siguier P."/>
            <person name="Alexander Thil Smith A."/>
            <person name="Van Dorsselaer A."/>
            <person name="Weissenbach J."/>
            <person name="Medigue C."/>
            <person name="Le Paslier D."/>
        </authorList>
    </citation>
    <scope>NUCLEOTIDE SEQUENCE</scope>
</reference>
<dbReference type="AlphaFoldDB" id="E6PZ38"/>
<feature type="transmembrane region" description="Helical" evidence="1">
    <location>
        <begin position="63"/>
        <end position="83"/>
    </location>
</feature>
<evidence type="ECO:0008006" key="3">
    <source>
        <dbReference type="Google" id="ProtNLM"/>
    </source>
</evidence>
<sequence>MTEENAQTEESLVLQPQTPEHPLAAFDDGDLARLLGRAARVTAVLGAAVSLILWPAMGWRNGATFAVGAMISVGSIYEWGRLIRLFNARLDQQKTPRGAGLRSGLVVGLFLARLMLFAAAIYVSLKSLHGSPLVLVGGLTLAVAGLVWEALKLLRGA</sequence>
<feature type="transmembrane region" description="Helical" evidence="1">
    <location>
        <begin position="104"/>
        <end position="125"/>
    </location>
</feature>
<name>E6PZ38_9ZZZZ</name>
<dbReference type="EMBL" id="CABN01000104">
    <property type="protein sequence ID" value="CBI00197.1"/>
    <property type="molecule type" value="Genomic_DNA"/>
</dbReference>
<keyword evidence="1" id="KW-1133">Transmembrane helix</keyword>
<protein>
    <recommendedName>
        <fullName evidence="3">ATP synthase I chain</fullName>
    </recommendedName>
</protein>
<proteinExistence type="predicted"/>
<accession>E6PZ38</accession>
<gene>
    <name evidence="2" type="ORF">CARN3_1196</name>
</gene>
<evidence type="ECO:0000313" key="2">
    <source>
        <dbReference type="EMBL" id="CBI00197.1"/>
    </source>
</evidence>
<feature type="transmembrane region" description="Helical" evidence="1">
    <location>
        <begin position="131"/>
        <end position="151"/>
    </location>
</feature>
<feature type="transmembrane region" description="Helical" evidence="1">
    <location>
        <begin position="38"/>
        <end position="57"/>
    </location>
</feature>
<keyword evidence="1" id="KW-0812">Transmembrane</keyword>